<dbReference type="GO" id="GO:0046872">
    <property type="term" value="F:metal ion binding"/>
    <property type="evidence" value="ECO:0007669"/>
    <property type="project" value="UniProtKB-KW"/>
</dbReference>
<gene>
    <name evidence="6" type="ORF">ASPVEDRAFT_176372</name>
</gene>
<dbReference type="InterPro" id="IPR006913">
    <property type="entry name" value="CENP-V/GFA"/>
</dbReference>
<dbReference type="PANTHER" id="PTHR33337:SF40">
    <property type="entry name" value="CENP-V_GFA DOMAIN-CONTAINING PROTEIN-RELATED"/>
    <property type="match status" value="1"/>
</dbReference>
<dbReference type="GeneID" id="63724296"/>
<keyword evidence="7" id="KW-1185">Reference proteome</keyword>
<dbReference type="EMBL" id="KV878135">
    <property type="protein sequence ID" value="OJJ06552.1"/>
    <property type="molecule type" value="Genomic_DNA"/>
</dbReference>
<dbReference type="PROSITE" id="PS51891">
    <property type="entry name" value="CENP_V_GFA"/>
    <property type="match status" value="1"/>
</dbReference>
<keyword evidence="3" id="KW-0862">Zinc</keyword>
<dbReference type="VEuPathDB" id="FungiDB:ASPVEDRAFT_176372"/>
<reference evidence="7" key="1">
    <citation type="journal article" date="2017" name="Genome Biol.">
        <title>Comparative genomics reveals high biological diversity and specific adaptations in the industrially and medically important fungal genus Aspergillus.</title>
        <authorList>
            <person name="de Vries R.P."/>
            <person name="Riley R."/>
            <person name="Wiebenga A."/>
            <person name="Aguilar-Osorio G."/>
            <person name="Amillis S."/>
            <person name="Uchima C.A."/>
            <person name="Anderluh G."/>
            <person name="Asadollahi M."/>
            <person name="Askin M."/>
            <person name="Barry K."/>
            <person name="Battaglia E."/>
            <person name="Bayram O."/>
            <person name="Benocci T."/>
            <person name="Braus-Stromeyer S.A."/>
            <person name="Caldana C."/>
            <person name="Canovas D."/>
            <person name="Cerqueira G.C."/>
            <person name="Chen F."/>
            <person name="Chen W."/>
            <person name="Choi C."/>
            <person name="Clum A."/>
            <person name="Dos Santos R.A."/>
            <person name="Damasio A.R."/>
            <person name="Diallinas G."/>
            <person name="Emri T."/>
            <person name="Fekete E."/>
            <person name="Flipphi M."/>
            <person name="Freyberg S."/>
            <person name="Gallo A."/>
            <person name="Gournas C."/>
            <person name="Habgood R."/>
            <person name="Hainaut M."/>
            <person name="Harispe M.L."/>
            <person name="Henrissat B."/>
            <person name="Hilden K.S."/>
            <person name="Hope R."/>
            <person name="Hossain A."/>
            <person name="Karabika E."/>
            <person name="Karaffa L."/>
            <person name="Karanyi Z."/>
            <person name="Krasevec N."/>
            <person name="Kuo A."/>
            <person name="Kusch H."/>
            <person name="LaButti K."/>
            <person name="Lagendijk E.L."/>
            <person name="Lapidus A."/>
            <person name="Levasseur A."/>
            <person name="Lindquist E."/>
            <person name="Lipzen A."/>
            <person name="Logrieco A.F."/>
            <person name="MacCabe A."/>
            <person name="Maekelae M.R."/>
            <person name="Malavazi I."/>
            <person name="Melin P."/>
            <person name="Meyer V."/>
            <person name="Mielnichuk N."/>
            <person name="Miskei M."/>
            <person name="Molnar A.P."/>
            <person name="Mule G."/>
            <person name="Ngan C.Y."/>
            <person name="Orejas M."/>
            <person name="Orosz E."/>
            <person name="Ouedraogo J.P."/>
            <person name="Overkamp K.M."/>
            <person name="Park H.-S."/>
            <person name="Perrone G."/>
            <person name="Piumi F."/>
            <person name="Punt P.J."/>
            <person name="Ram A.F."/>
            <person name="Ramon A."/>
            <person name="Rauscher S."/>
            <person name="Record E."/>
            <person name="Riano-Pachon D.M."/>
            <person name="Robert V."/>
            <person name="Roehrig J."/>
            <person name="Ruller R."/>
            <person name="Salamov A."/>
            <person name="Salih N.S."/>
            <person name="Samson R.A."/>
            <person name="Sandor E."/>
            <person name="Sanguinetti M."/>
            <person name="Schuetze T."/>
            <person name="Sepcic K."/>
            <person name="Shelest E."/>
            <person name="Sherlock G."/>
            <person name="Sophianopoulou V."/>
            <person name="Squina F.M."/>
            <person name="Sun H."/>
            <person name="Susca A."/>
            <person name="Todd R.B."/>
            <person name="Tsang A."/>
            <person name="Unkles S.E."/>
            <person name="van de Wiele N."/>
            <person name="van Rossen-Uffink D."/>
            <person name="Oliveira J.V."/>
            <person name="Vesth T.C."/>
            <person name="Visser J."/>
            <person name="Yu J.-H."/>
            <person name="Zhou M."/>
            <person name="Andersen M.R."/>
            <person name="Archer D.B."/>
            <person name="Baker S.E."/>
            <person name="Benoit I."/>
            <person name="Brakhage A.A."/>
            <person name="Braus G.H."/>
            <person name="Fischer R."/>
            <person name="Frisvad J.C."/>
            <person name="Goldman G.H."/>
            <person name="Houbraken J."/>
            <person name="Oakley B."/>
            <person name="Pocsi I."/>
            <person name="Scazzocchio C."/>
            <person name="Seiboth B."/>
            <person name="vanKuyk P.A."/>
            <person name="Wortman J."/>
            <person name="Dyer P.S."/>
            <person name="Grigoriev I.V."/>
        </authorList>
    </citation>
    <scope>NUCLEOTIDE SEQUENCE [LARGE SCALE GENOMIC DNA]</scope>
    <source>
        <strain evidence="7">CBS 583.65</strain>
    </source>
</reference>
<dbReference type="OrthoDB" id="406544at2759"/>
<keyword evidence="4" id="KW-0456">Lyase</keyword>
<accession>A0A1L9PYN7</accession>
<sequence length="135" mass="14844">MPFSGHCLCGDVTYVSSASSPDLVAYCHCDDCQRHSGSTYAFFIIVPPDTVTAQGLIKTFVKQGTSGCPVLRKFCQNCGSSLFDEAKSTPQELAIMAGSLVTQQKRLLRPSVEMWVASKLPFCQKLSERYVHMPE</sequence>
<dbReference type="SUPFAM" id="SSF51316">
    <property type="entry name" value="Mss4-like"/>
    <property type="match status" value="1"/>
</dbReference>
<evidence type="ECO:0000256" key="1">
    <source>
        <dbReference type="ARBA" id="ARBA00005495"/>
    </source>
</evidence>
<dbReference type="Pfam" id="PF04828">
    <property type="entry name" value="GFA"/>
    <property type="match status" value="1"/>
</dbReference>
<comment type="similarity">
    <text evidence="1">Belongs to the Gfa family.</text>
</comment>
<dbReference type="STRING" id="1036611.A0A1L9PYN7"/>
<dbReference type="GO" id="GO:0016846">
    <property type="term" value="F:carbon-sulfur lyase activity"/>
    <property type="evidence" value="ECO:0007669"/>
    <property type="project" value="InterPro"/>
</dbReference>
<evidence type="ECO:0000256" key="2">
    <source>
        <dbReference type="ARBA" id="ARBA00022723"/>
    </source>
</evidence>
<dbReference type="Proteomes" id="UP000184073">
    <property type="component" value="Unassembled WGS sequence"/>
</dbReference>
<evidence type="ECO:0000313" key="7">
    <source>
        <dbReference type="Proteomes" id="UP000184073"/>
    </source>
</evidence>
<name>A0A1L9PYN7_ASPVE</name>
<organism evidence="6 7">
    <name type="scientific">Aspergillus versicolor CBS 583.65</name>
    <dbReference type="NCBI Taxonomy" id="1036611"/>
    <lineage>
        <taxon>Eukaryota</taxon>
        <taxon>Fungi</taxon>
        <taxon>Dikarya</taxon>
        <taxon>Ascomycota</taxon>
        <taxon>Pezizomycotina</taxon>
        <taxon>Eurotiomycetes</taxon>
        <taxon>Eurotiomycetidae</taxon>
        <taxon>Eurotiales</taxon>
        <taxon>Aspergillaceae</taxon>
        <taxon>Aspergillus</taxon>
        <taxon>Aspergillus subgen. Nidulantes</taxon>
    </lineage>
</organism>
<protein>
    <recommendedName>
        <fullName evidence="5">CENP-V/GFA domain-containing protein</fullName>
    </recommendedName>
</protein>
<evidence type="ECO:0000313" key="6">
    <source>
        <dbReference type="EMBL" id="OJJ06552.1"/>
    </source>
</evidence>
<dbReference type="RefSeq" id="XP_040672314.1">
    <property type="nucleotide sequence ID" value="XM_040808785.1"/>
</dbReference>
<dbReference type="Gene3D" id="3.90.1590.10">
    <property type="entry name" value="glutathione-dependent formaldehyde- activating enzyme (gfa)"/>
    <property type="match status" value="1"/>
</dbReference>
<proteinExistence type="inferred from homology"/>
<dbReference type="InterPro" id="IPR011057">
    <property type="entry name" value="Mss4-like_sf"/>
</dbReference>
<dbReference type="AlphaFoldDB" id="A0A1L9PYN7"/>
<dbReference type="PANTHER" id="PTHR33337">
    <property type="entry name" value="GFA DOMAIN-CONTAINING PROTEIN"/>
    <property type="match status" value="1"/>
</dbReference>
<evidence type="ECO:0000256" key="3">
    <source>
        <dbReference type="ARBA" id="ARBA00022833"/>
    </source>
</evidence>
<evidence type="ECO:0000256" key="4">
    <source>
        <dbReference type="ARBA" id="ARBA00023239"/>
    </source>
</evidence>
<feature type="domain" description="CENP-V/GFA" evidence="5">
    <location>
        <begin position="3"/>
        <end position="116"/>
    </location>
</feature>
<keyword evidence="2" id="KW-0479">Metal-binding</keyword>
<evidence type="ECO:0000259" key="5">
    <source>
        <dbReference type="PROSITE" id="PS51891"/>
    </source>
</evidence>